<dbReference type="PANTHER" id="PTHR45947:SF3">
    <property type="entry name" value="SULFOQUINOVOSYL TRANSFERASE SQD2"/>
    <property type="match status" value="1"/>
</dbReference>
<evidence type="ECO:0000259" key="1">
    <source>
        <dbReference type="Pfam" id="PF00534"/>
    </source>
</evidence>
<dbReference type="CDD" id="cd03801">
    <property type="entry name" value="GT4_PimA-like"/>
    <property type="match status" value="1"/>
</dbReference>
<sequence length="418" mass="46291">MKILHTVESYLPAMNGMAEVVRQLSERLVQSGHDVTVATSAAAGRGEIDTRGVRVVEFPVSGNAVVGYCGAAASYQQFLLDSDFDVVVNFAAQQWATDLTLPLLSRIRGRKVLVPTGFSSLFSPSFHNYFEQMPGYMKLYDMNVFLSDEYRDITFARRHGVERLALIPNGAAADEFLEPLPDIRPQLGVAADEFLILHVGSHTWLKGHDDAMEIFRMADLTGATLLMVGMSLPGGCGAECRRRAARLNDSERMRRQGKRIMVVELSRRDTVAAYQCADLFLFPSNIECSPVVLFECMASRTPFLCTDAGNSAEIIRWSNGAGVLLPSARPALLPRHGGIVARIREKVRIMTGRSDDHAGVRAHGGGSARVLSEIYRDGERRRRMGEAGFDAWQERFTWEKIAKQYEELYRTLVAGGAP</sequence>
<dbReference type="AlphaFoldDB" id="A0A6V8MW13"/>
<dbReference type="EMBL" id="CP096574">
    <property type="protein sequence ID" value="UPU34373.1"/>
    <property type="molecule type" value="Genomic_DNA"/>
</dbReference>
<dbReference type="PANTHER" id="PTHR45947">
    <property type="entry name" value="SULFOQUINOVOSYL TRANSFERASE SQD2"/>
    <property type="match status" value="1"/>
</dbReference>
<reference evidence="4" key="3">
    <citation type="submission" date="2022-04" db="EMBL/GenBank/DDBJ databases">
        <authorList>
            <person name="Liu G."/>
        </authorList>
    </citation>
    <scope>NUCLEOTIDE SEQUENCE</scope>
    <source>
        <strain evidence="4">RG22</strain>
    </source>
</reference>
<accession>A0A6V8MW13</accession>
<dbReference type="InterPro" id="IPR028098">
    <property type="entry name" value="Glyco_trans_4-like_N"/>
</dbReference>
<dbReference type="SUPFAM" id="SSF53756">
    <property type="entry name" value="UDP-Glycosyltransferase/glycogen phosphorylase"/>
    <property type="match status" value="1"/>
</dbReference>
<feature type="domain" description="Glycosyltransferase subfamily 4-like N-terminal" evidence="2">
    <location>
        <begin position="15"/>
        <end position="171"/>
    </location>
</feature>
<evidence type="ECO:0000313" key="4">
    <source>
        <dbReference type="EMBL" id="UPU34373.1"/>
    </source>
</evidence>
<evidence type="ECO:0000313" key="3">
    <source>
        <dbReference type="EMBL" id="GFO64358.1"/>
    </source>
</evidence>
<dbReference type="Proteomes" id="UP000831485">
    <property type="component" value="Chromosome"/>
</dbReference>
<dbReference type="Pfam" id="PF00534">
    <property type="entry name" value="Glycos_transf_1"/>
    <property type="match status" value="1"/>
</dbReference>
<dbReference type="RefSeq" id="WP_183347334.1">
    <property type="nucleotide sequence ID" value="NZ_BLXY01000003.1"/>
</dbReference>
<feature type="domain" description="Glycosyl transferase family 1" evidence="1">
    <location>
        <begin position="182"/>
        <end position="327"/>
    </location>
</feature>
<keyword evidence="6" id="KW-1185">Reference proteome</keyword>
<evidence type="ECO:0000259" key="2">
    <source>
        <dbReference type="Pfam" id="PF13439"/>
    </source>
</evidence>
<reference evidence="3" key="2">
    <citation type="journal article" date="2021" name="Int. J. Syst. Evol. Microbiol.">
        <title>Geomonas silvestris sp. nov., Geomonas paludis sp. nov. and Geomonas limicola sp. nov., isolated from terrestrial environments, and emended description of the genus Geomonas.</title>
        <authorList>
            <person name="Itoh H."/>
            <person name="Xu Z."/>
            <person name="Masuda Y."/>
            <person name="Ushijima N."/>
            <person name="Hayakawa C."/>
            <person name="Shiratori Y."/>
            <person name="Senoo K."/>
        </authorList>
    </citation>
    <scope>NUCLEOTIDE SEQUENCE</scope>
    <source>
        <strain evidence="3">Red736</strain>
    </source>
</reference>
<reference evidence="5" key="1">
    <citation type="submission" date="2020-06" db="EMBL/GenBank/DDBJ databases">
        <title>Draft genomic sequecing of Geomonas sp. Red736.</title>
        <authorList>
            <person name="Itoh H."/>
            <person name="Xu Z.X."/>
            <person name="Ushijima N."/>
            <person name="Masuda Y."/>
            <person name="Shiratori Y."/>
            <person name="Senoo K."/>
        </authorList>
    </citation>
    <scope>NUCLEOTIDE SEQUENCE [LARGE SCALE GENOMIC DNA]</scope>
    <source>
        <strain evidence="5">Red736</strain>
    </source>
</reference>
<proteinExistence type="predicted"/>
<evidence type="ECO:0000313" key="5">
    <source>
        <dbReference type="Proteomes" id="UP000568888"/>
    </source>
</evidence>
<dbReference type="Proteomes" id="UP000568888">
    <property type="component" value="Unassembled WGS sequence"/>
</dbReference>
<dbReference type="InterPro" id="IPR001296">
    <property type="entry name" value="Glyco_trans_1"/>
</dbReference>
<dbReference type="EMBL" id="BLXY01000003">
    <property type="protein sequence ID" value="GFO64358.1"/>
    <property type="molecule type" value="Genomic_DNA"/>
</dbReference>
<organism evidence="3 5">
    <name type="scientific">Geomonas paludis</name>
    <dbReference type="NCBI Taxonomy" id="2740185"/>
    <lineage>
        <taxon>Bacteria</taxon>
        <taxon>Pseudomonadati</taxon>
        <taxon>Thermodesulfobacteriota</taxon>
        <taxon>Desulfuromonadia</taxon>
        <taxon>Geobacterales</taxon>
        <taxon>Geobacteraceae</taxon>
        <taxon>Geomonas</taxon>
    </lineage>
</organism>
<dbReference type="Gene3D" id="3.40.50.2000">
    <property type="entry name" value="Glycogen Phosphorylase B"/>
    <property type="match status" value="2"/>
</dbReference>
<evidence type="ECO:0000313" key="6">
    <source>
        <dbReference type="Proteomes" id="UP000831485"/>
    </source>
</evidence>
<protein>
    <submittedName>
        <fullName evidence="4">Glycosyltransferase family 4 protein</fullName>
    </submittedName>
</protein>
<dbReference type="Pfam" id="PF13439">
    <property type="entry name" value="Glyco_transf_4"/>
    <property type="match status" value="1"/>
</dbReference>
<name>A0A6V8MW13_9BACT</name>
<dbReference type="InterPro" id="IPR050194">
    <property type="entry name" value="Glycosyltransferase_grp1"/>
</dbReference>
<gene>
    <name evidence="3" type="ORF">GMPD_22770</name>
    <name evidence="4" type="ORF">M1B72_13025</name>
</gene>
<dbReference type="GO" id="GO:0016757">
    <property type="term" value="F:glycosyltransferase activity"/>
    <property type="evidence" value="ECO:0007669"/>
    <property type="project" value="InterPro"/>
</dbReference>